<protein>
    <submittedName>
        <fullName evidence="1">Beta-lactamase family protein</fullName>
    </submittedName>
</protein>
<dbReference type="EMBL" id="JAEOXF010000016">
    <property type="protein sequence ID" value="MBK4727558.1"/>
    <property type="molecule type" value="Genomic_DNA"/>
</dbReference>
<evidence type="ECO:0000313" key="1">
    <source>
        <dbReference type="EMBL" id="MBK4727558.1"/>
    </source>
</evidence>
<evidence type="ECO:0000313" key="2">
    <source>
        <dbReference type="Proteomes" id="UP000633731"/>
    </source>
</evidence>
<sequence length="389" mass="41662">MNTLLSSLACPDDLPAAVQTVVQQAIDEQRLTGAVVAIAWRGDMIYHSASGMADREAGTSMKTDTIFRLASVSKPIVTTAAMVLIARHQLTLDADIGRWLPDFAPVLPDGHQAVITVRQLMSHTAGLGYRFFEEDETGPYAQAGVSDGMDNSSISLEVNLQRIARVPLLYQPGSRWGYSLATDVLGALVAQVHGTTLAQAVQDLVTGPLSMVDTAFSVIDASRVATAYVSDVPQPHRLHEGERVPVIPGTSGIVFSPDRIFNHSAWPSAGAGMAGTARDILRLLEALRQGDKRLLPRDLVAEMTRDQTDGAELPEMPGVGFGLGFSILRAPLLAASPESTGTWRWGGAYGHAWFVDPVQELSVVALTNTLYEGMSGQFVNALRDAVYGV</sequence>
<organism evidence="1 2">
    <name type="scientific">Enterobacter agglomerans</name>
    <name type="common">Erwinia herbicola</name>
    <name type="synonym">Pantoea agglomerans</name>
    <dbReference type="NCBI Taxonomy" id="549"/>
    <lineage>
        <taxon>Bacteria</taxon>
        <taxon>Pseudomonadati</taxon>
        <taxon>Pseudomonadota</taxon>
        <taxon>Gammaproteobacteria</taxon>
        <taxon>Enterobacterales</taxon>
        <taxon>Erwiniaceae</taxon>
        <taxon>Pantoea</taxon>
        <taxon>Pantoea agglomerans group</taxon>
    </lineage>
</organism>
<proteinExistence type="predicted"/>
<name>A0ACC5RTA3_ENTAG</name>
<keyword evidence="2" id="KW-1185">Reference proteome</keyword>
<gene>
    <name evidence="1" type="ORF">JJL49_20215</name>
</gene>
<comment type="caution">
    <text evidence="1">The sequence shown here is derived from an EMBL/GenBank/DDBJ whole genome shotgun (WGS) entry which is preliminary data.</text>
</comment>
<reference evidence="1" key="1">
    <citation type="submission" date="2021-01" db="EMBL/GenBank/DDBJ databases">
        <title>Draft genome of Pantoea agglomerans Eh 335.</title>
        <authorList>
            <person name="Emsley S.A."/>
            <person name="Oline D.K."/>
            <person name="Saw J.H."/>
            <person name="Ushijima B."/>
            <person name="Videau P."/>
            <person name="Koyack M.J."/>
        </authorList>
    </citation>
    <scope>NUCLEOTIDE SEQUENCE</scope>
    <source>
        <strain evidence="1">Eh 335</strain>
    </source>
</reference>
<accession>A0ACC5RTA3</accession>
<dbReference type="Proteomes" id="UP000633731">
    <property type="component" value="Unassembled WGS sequence"/>
</dbReference>